<keyword evidence="2" id="KW-1185">Reference proteome</keyword>
<dbReference type="Pfam" id="PF00612">
    <property type="entry name" value="IQ"/>
    <property type="match status" value="2"/>
</dbReference>
<comment type="caution">
    <text evidence="1">The sequence shown here is derived from an EMBL/GenBank/DDBJ whole genome shotgun (WGS) entry which is preliminary data.</text>
</comment>
<proteinExistence type="predicted"/>
<evidence type="ECO:0000313" key="1">
    <source>
        <dbReference type="EMBL" id="KRY06866.1"/>
    </source>
</evidence>
<sequence>MHRAAIVIQSFFKMIVQRKQYLSIQNSMLNLQSRNRAIVVRSTYQKKTKAAITIQRYERSCLKKKQTSTIDF</sequence>
<dbReference type="AlphaFoldDB" id="A0A0V0Z2U2"/>
<protein>
    <submittedName>
        <fullName evidence="1">Uncharacterized protein</fullName>
    </submittedName>
</protein>
<dbReference type="EMBL" id="JYDI01004303">
    <property type="protein sequence ID" value="KRY06866.1"/>
    <property type="molecule type" value="Genomic_DNA"/>
</dbReference>
<dbReference type="InterPro" id="IPR000048">
    <property type="entry name" value="IQ_motif_EF-hand-BS"/>
</dbReference>
<dbReference type="InterPro" id="IPR027417">
    <property type="entry name" value="P-loop_NTPase"/>
</dbReference>
<reference evidence="1 2" key="1">
    <citation type="submission" date="2015-01" db="EMBL/GenBank/DDBJ databases">
        <title>Evolution of Trichinella species and genotypes.</title>
        <authorList>
            <person name="Korhonen P.K."/>
            <person name="Edoardo P."/>
            <person name="Giuseppe L.R."/>
            <person name="Gasser R.B."/>
        </authorList>
    </citation>
    <scope>NUCLEOTIDE SEQUENCE [LARGE SCALE GENOMIC DNA]</scope>
    <source>
        <strain evidence="1">ISS120</strain>
    </source>
</reference>
<dbReference type="Proteomes" id="UP000054653">
    <property type="component" value="Unassembled WGS sequence"/>
</dbReference>
<dbReference type="STRING" id="45882.A0A0V0Z2U2"/>
<dbReference type="PROSITE" id="PS50096">
    <property type="entry name" value="IQ"/>
    <property type="match status" value="1"/>
</dbReference>
<organism evidence="1 2">
    <name type="scientific">Trichinella britovi</name>
    <name type="common">Parasitic roundworm</name>
    <dbReference type="NCBI Taxonomy" id="45882"/>
    <lineage>
        <taxon>Eukaryota</taxon>
        <taxon>Metazoa</taxon>
        <taxon>Ecdysozoa</taxon>
        <taxon>Nematoda</taxon>
        <taxon>Enoplea</taxon>
        <taxon>Dorylaimia</taxon>
        <taxon>Trichinellida</taxon>
        <taxon>Trichinellidae</taxon>
        <taxon>Trichinella</taxon>
    </lineage>
</organism>
<name>A0A0V0Z2U2_TRIBR</name>
<dbReference type="Gene3D" id="1.20.5.190">
    <property type="match status" value="1"/>
</dbReference>
<gene>
    <name evidence="1" type="ORF">T03_14456</name>
</gene>
<evidence type="ECO:0000313" key="2">
    <source>
        <dbReference type="Proteomes" id="UP000054653"/>
    </source>
</evidence>
<dbReference type="SUPFAM" id="SSF52540">
    <property type="entry name" value="P-loop containing nucleoside triphosphate hydrolases"/>
    <property type="match status" value="1"/>
</dbReference>
<accession>A0A0V0Z2U2</accession>